<dbReference type="PROSITE" id="PS00763">
    <property type="entry name" value="GLUTATHIONE_PEROXID_2"/>
    <property type="match status" value="1"/>
</dbReference>
<gene>
    <name evidence="6" type="primary">btuE</name>
    <name evidence="6" type="ORF">Llon_1769</name>
</gene>
<evidence type="ECO:0000256" key="4">
    <source>
        <dbReference type="PIRSR" id="PIRSR000303-1"/>
    </source>
</evidence>
<dbReference type="Proteomes" id="UP000054997">
    <property type="component" value="Unassembled WGS sequence"/>
</dbReference>
<evidence type="ECO:0000256" key="2">
    <source>
        <dbReference type="ARBA" id="ARBA00022559"/>
    </source>
</evidence>
<dbReference type="EMBL" id="LNYK01000030">
    <property type="protein sequence ID" value="KTD20148.1"/>
    <property type="molecule type" value="Genomic_DNA"/>
</dbReference>
<dbReference type="Pfam" id="PF00255">
    <property type="entry name" value="GSHPx"/>
    <property type="match status" value="1"/>
</dbReference>
<evidence type="ECO:0000256" key="5">
    <source>
        <dbReference type="RuleBase" id="RU000499"/>
    </source>
</evidence>
<keyword evidence="2 5" id="KW-0575">Peroxidase</keyword>
<dbReference type="GO" id="GO:0034599">
    <property type="term" value="P:cellular response to oxidative stress"/>
    <property type="evidence" value="ECO:0007669"/>
    <property type="project" value="TreeGrafter"/>
</dbReference>
<name>A0A0W0VJ58_9GAMM</name>
<sequence>MNHKNQADDLYHVPVTTINGEKTNLEPFKGKVLLIVNVASRCSFTKQYAMLEALYQEYKERGFVVLGFPCNQFLHQEPGSHEEIKTFAESCFRVSFPLFGKVDVRGSRQSPLYAYLASHIEKKPFILVPWNFTKFLISQEGRVLGRYGPLASMTTIRQAIEKLLQDKQ</sequence>
<comment type="similarity">
    <text evidence="1 5">Belongs to the glutathione peroxidase family.</text>
</comment>
<evidence type="ECO:0000256" key="1">
    <source>
        <dbReference type="ARBA" id="ARBA00006926"/>
    </source>
</evidence>
<proteinExistence type="inferred from homology"/>
<evidence type="ECO:0000256" key="3">
    <source>
        <dbReference type="ARBA" id="ARBA00023002"/>
    </source>
</evidence>
<keyword evidence="7" id="KW-1185">Reference proteome</keyword>
<dbReference type="OrthoDB" id="9785502at2"/>
<reference evidence="6 7" key="1">
    <citation type="submission" date="2015-11" db="EMBL/GenBank/DDBJ databases">
        <title>Genomic analysis of 38 Legionella species identifies large and diverse effector repertoires.</title>
        <authorList>
            <person name="Burstein D."/>
            <person name="Amaro F."/>
            <person name="Zusman T."/>
            <person name="Lifshitz Z."/>
            <person name="Cohen O."/>
            <person name="Gilbert J.A."/>
            <person name="Pupko T."/>
            <person name="Shuman H.A."/>
            <person name="Segal G."/>
        </authorList>
    </citation>
    <scope>NUCLEOTIDE SEQUENCE [LARGE SCALE GENOMIC DNA]</scope>
    <source>
        <strain evidence="6 7">ATCC 49505</strain>
    </source>
</reference>
<protein>
    <recommendedName>
        <fullName evidence="5">Glutathione peroxidase</fullName>
    </recommendedName>
</protein>
<dbReference type="InterPro" id="IPR036249">
    <property type="entry name" value="Thioredoxin-like_sf"/>
</dbReference>
<dbReference type="SUPFAM" id="SSF52833">
    <property type="entry name" value="Thioredoxin-like"/>
    <property type="match status" value="1"/>
</dbReference>
<dbReference type="InterPro" id="IPR029760">
    <property type="entry name" value="GPX_CS"/>
</dbReference>
<dbReference type="CDD" id="cd00340">
    <property type="entry name" value="GSH_Peroxidase"/>
    <property type="match status" value="1"/>
</dbReference>
<dbReference type="FunFam" id="3.40.30.10:FF:000010">
    <property type="entry name" value="Glutathione peroxidase"/>
    <property type="match status" value="1"/>
</dbReference>
<comment type="caution">
    <text evidence="6">The sequence shown here is derived from an EMBL/GenBank/DDBJ whole genome shotgun (WGS) entry which is preliminary data.</text>
</comment>
<dbReference type="PIRSF" id="PIRSF000303">
    <property type="entry name" value="Glutathion_perox"/>
    <property type="match status" value="1"/>
</dbReference>
<dbReference type="RefSeq" id="WP_058529755.1">
    <property type="nucleotide sequence ID" value="NZ_CAAAHZ010000009.1"/>
</dbReference>
<dbReference type="PANTHER" id="PTHR11592">
    <property type="entry name" value="GLUTATHIONE PEROXIDASE"/>
    <property type="match status" value="1"/>
</dbReference>
<dbReference type="PRINTS" id="PR01011">
    <property type="entry name" value="GLUTPROXDASE"/>
</dbReference>
<accession>A0A0W0VJ58</accession>
<dbReference type="PROSITE" id="PS51355">
    <property type="entry name" value="GLUTATHIONE_PEROXID_3"/>
    <property type="match status" value="1"/>
</dbReference>
<dbReference type="GO" id="GO:0004601">
    <property type="term" value="F:peroxidase activity"/>
    <property type="evidence" value="ECO:0007669"/>
    <property type="project" value="UniProtKB-KW"/>
</dbReference>
<dbReference type="InterPro" id="IPR000889">
    <property type="entry name" value="Glutathione_peroxidase"/>
</dbReference>
<dbReference type="PANTHER" id="PTHR11592:SF78">
    <property type="entry name" value="GLUTATHIONE PEROXIDASE"/>
    <property type="match status" value="1"/>
</dbReference>
<organism evidence="6 7">
    <name type="scientific">Legionella londiniensis</name>
    <dbReference type="NCBI Taxonomy" id="45068"/>
    <lineage>
        <taxon>Bacteria</taxon>
        <taxon>Pseudomonadati</taxon>
        <taxon>Pseudomonadota</taxon>
        <taxon>Gammaproteobacteria</taxon>
        <taxon>Legionellales</taxon>
        <taxon>Legionellaceae</taxon>
        <taxon>Legionella</taxon>
    </lineage>
</organism>
<feature type="active site" evidence="4">
    <location>
        <position position="42"/>
    </location>
</feature>
<dbReference type="STRING" id="45068.Llon_1769"/>
<evidence type="ECO:0000313" key="6">
    <source>
        <dbReference type="EMBL" id="KTD20148.1"/>
    </source>
</evidence>
<dbReference type="Gene3D" id="3.40.30.10">
    <property type="entry name" value="Glutaredoxin"/>
    <property type="match status" value="1"/>
</dbReference>
<evidence type="ECO:0000313" key="7">
    <source>
        <dbReference type="Proteomes" id="UP000054997"/>
    </source>
</evidence>
<dbReference type="AlphaFoldDB" id="A0A0W0VJ58"/>
<keyword evidence="3 5" id="KW-0560">Oxidoreductase</keyword>
<dbReference type="PATRIC" id="fig|45068.5.peg.1921"/>